<dbReference type="Gene3D" id="3.40.50.2000">
    <property type="entry name" value="Glycogen Phosphorylase B"/>
    <property type="match status" value="2"/>
</dbReference>
<evidence type="ECO:0000256" key="5">
    <source>
        <dbReference type="ARBA" id="ARBA00047503"/>
    </source>
</evidence>
<proteinExistence type="inferred from homology"/>
<keyword evidence="2" id="KW-0808">Transferase</keyword>
<evidence type="ECO:0000256" key="4">
    <source>
        <dbReference type="ARBA" id="ARBA00044042"/>
    </source>
</evidence>
<reference evidence="7" key="1">
    <citation type="journal article" date="2014" name="Front. Microbiol.">
        <title>High frequency of phylogenetically diverse reductive dehalogenase-homologous genes in deep subseafloor sedimentary metagenomes.</title>
        <authorList>
            <person name="Kawai M."/>
            <person name="Futagami T."/>
            <person name="Toyoda A."/>
            <person name="Takaki Y."/>
            <person name="Nishi S."/>
            <person name="Hori S."/>
            <person name="Arai W."/>
            <person name="Tsubouchi T."/>
            <person name="Morono Y."/>
            <person name="Uchiyama I."/>
            <person name="Ito T."/>
            <person name="Fujiyama A."/>
            <person name="Inagaki F."/>
            <person name="Takami H."/>
        </authorList>
    </citation>
    <scope>NUCLEOTIDE SEQUENCE</scope>
    <source>
        <strain evidence="7">Expedition CK06-06</strain>
    </source>
</reference>
<dbReference type="InterPro" id="IPR051199">
    <property type="entry name" value="LPS_LOS_Heptosyltrfase"/>
</dbReference>
<comment type="caution">
    <text evidence="7">The sequence shown here is derived from an EMBL/GenBank/DDBJ whole genome shotgun (WGS) entry which is preliminary data.</text>
</comment>
<comment type="similarity">
    <text evidence="3">Belongs to the glycosyltransferase 9 family.</text>
</comment>
<evidence type="ECO:0000313" key="7">
    <source>
        <dbReference type="EMBL" id="GAG26995.1"/>
    </source>
</evidence>
<evidence type="ECO:0000256" key="6">
    <source>
        <dbReference type="SAM" id="Phobius"/>
    </source>
</evidence>
<dbReference type="GO" id="GO:0009244">
    <property type="term" value="P:lipopolysaccharide core region biosynthetic process"/>
    <property type="evidence" value="ECO:0007669"/>
    <property type="project" value="TreeGrafter"/>
</dbReference>
<dbReference type="EC" id="2.4.99.24" evidence="4"/>
<evidence type="ECO:0000256" key="1">
    <source>
        <dbReference type="ARBA" id="ARBA00022676"/>
    </source>
</evidence>
<sequence length="259" mass="28849">LTTPAISALHRGFPEAAITVVARPWVAALLEANEDITDVWEVDERNRLKFLAVAARMRRQRFDLGILFPNSFASALLLALGGVRRRIGYDRDGRRFLLTDRIVVTDEILKVHQVEYYLNIVGQVCDIKNSPRRLVLNVLPTEREWMSAFLQTQGVGETELLVGLNPGAHYGNAKRWFPERFAAVARYCAQHYGAKIVITGSQYEAEIAREVAARAEIPVLNLSGQLTLRQLAPLIARCSVYITNDCGSMHIAAALGVPL</sequence>
<dbReference type="EMBL" id="BARS01034901">
    <property type="protein sequence ID" value="GAG26995.1"/>
    <property type="molecule type" value="Genomic_DNA"/>
</dbReference>
<dbReference type="PANTHER" id="PTHR30160">
    <property type="entry name" value="TETRAACYLDISACCHARIDE 4'-KINASE-RELATED"/>
    <property type="match status" value="1"/>
</dbReference>
<feature type="non-terminal residue" evidence="7">
    <location>
        <position position="259"/>
    </location>
</feature>
<dbReference type="InterPro" id="IPR002201">
    <property type="entry name" value="Glyco_trans_9"/>
</dbReference>
<dbReference type="GO" id="GO:0005829">
    <property type="term" value="C:cytosol"/>
    <property type="evidence" value="ECO:0007669"/>
    <property type="project" value="TreeGrafter"/>
</dbReference>
<dbReference type="AlphaFoldDB" id="X0W8Q5"/>
<keyword evidence="6" id="KW-1133">Transmembrane helix</keyword>
<protein>
    <recommendedName>
        <fullName evidence="4">lipopolysaccharide heptosyltransferase II</fullName>
        <ecNumber evidence="4">2.4.99.24</ecNumber>
    </recommendedName>
</protein>
<keyword evidence="6" id="KW-0472">Membrane</keyword>
<keyword evidence="1" id="KW-0328">Glycosyltransferase</keyword>
<keyword evidence="6" id="KW-0812">Transmembrane</keyword>
<dbReference type="PANTHER" id="PTHR30160:SF7">
    <property type="entry name" value="ADP-HEPTOSE--LPS HEPTOSYLTRANSFERASE 2"/>
    <property type="match status" value="1"/>
</dbReference>
<dbReference type="GO" id="GO:0008713">
    <property type="term" value="F:ADP-heptose-lipopolysaccharide heptosyltransferase activity"/>
    <property type="evidence" value="ECO:0007669"/>
    <property type="project" value="UniProtKB-EC"/>
</dbReference>
<dbReference type="SUPFAM" id="SSF53756">
    <property type="entry name" value="UDP-Glycosyltransferase/glycogen phosphorylase"/>
    <property type="match status" value="1"/>
</dbReference>
<evidence type="ECO:0000256" key="2">
    <source>
        <dbReference type="ARBA" id="ARBA00022679"/>
    </source>
</evidence>
<name>X0W8Q5_9ZZZZ</name>
<organism evidence="7">
    <name type="scientific">marine sediment metagenome</name>
    <dbReference type="NCBI Taxonomy" id="412755"/>
    <lineage>
        <taxon>unclassified sequences</taxon>
        <taxon>metagenomes</taxon>
        <taxon>ecological metagenomes</taxon>
    </lineage>
</organism>
<dbReference type="CDD" id="cd03789">
    <property type="entry name" value="GT9_LPS_heptosyltransferase"/>
    <property type="match status" value="1"/>
</dbReference>
<evidence type="ECO:0000256" key="3">
    <source>
        <dbReference type="ARBA" id="ARBA00043995"/>
    </source>
</evidence>
<gene>
    <name evidence="7" type="ORF">S01H1_53859</name>
</gene>
<feature type="transmembrane region" description="Helical" evidence="6">
    <location>
        <begin position="64"/>
        <end position="83"/>
    </location>
</feature>
<feature type="non-terminal residue" evidence="7">
    <location>
        <position position="1"/>
    </location>
</feature>
<dbReference type="InterPro" id="IPR011910">
    <property type="entry name" value="RfaF"/>
</dbReference>
<comment type="catalytic activity">
    <reaction evidence="5">
        <text>an L-alpha-D-Hep-(1-&gt;5)-[alpha-Kdo-(2-&gt;4)]-alpha-Kdo-(2-&gt;6)-lipid A + ADP-L-glycero-beta-D-manno-heptose = an L-alpha-D-Hep-(1-&gt;3)-L-alpha-D-Hep-(1-&gt;5)-[alpha-Kdo-(2-&gt;4)]-alpha-Kdo-(2-&gt;6)-lipid A + ADP + H(+)</text>
        <dbReference type="Rhea" id="RHEA:74071"/>
        <dbReference type="ChEBI" id="CHEBI:15378"/>
        <dbReference type="ChEBI" id="CHEBI:61506"/>
        <dbReference type="ChEBI" id="CHEBI:193068"/>
        <dbReference type="ChEBI" id="CHEBI:193069"/>
        <dbReference type="ChEBI" id="CHEBI:456216"/>
        <dbReference type="EC" id="2.4.99.24"/>
    </reaction>
</comment>
<accession>X0W8Q5</accession>
<dbReference type="NCBIfam" id="TIGR02195">
    <property type="entry name" value="heptsyl_trn_II"/>
    <property type="match status" value="1"/>
</dbReference>
<dbReference type="Pfam" id="PF01075">
    <property type="entry name" value="Glyco_transf_9"/>
    <property type="match status" value="1"/>
</dbReference>